<evidence type="ECO:0000313" key="1">
    <source>
        <dbReference type="EMBL" id="PQQ05099.1"/>
    </source>
</evidence>
<organism evidence="1 2">
    <name type="scientific">Prunus yedoensis var. nudiflora</name>
    <dbReference type="NCBI Taxonomy" id="2094558"/>
    <lineage>
        <taxon>Eukaryota</taxon>
        <taxon>Viridiplantae</taxon>
        <taxon>Streptophyta</taxon>
        <taxon>Embryophyta</taxon>
        <taxon>Tracheophyta</taxon>
        <taxon>Spermatophyta</taxon>
        <taxon>Magnoliopsida</taxon>
        <taxon>eudicotyledons</taxon>
        <taxon>Gunneridae</taxon>
        <taxon>Pentapetalae</taxon>
        <taxon>rosids</taxon>
        <taxon>fabids</taxon>
        <taxon>Rosales</taxon>
        <taxon>Rosaceae</taxon>
        <taxon>Amygdaloideae</taxon>
        <taxon>Amygdaleae</taxon>
        <taxon>Prunus</taxon>
    </lineage>
</organism>
<dbReference type="EMBL" id="PJQY01001141">
    <property type="protein sequence ID" value="PQQ05099.1"/>
    <property type="molecule type" value="Genomic_DNA"/>
</dbReference>
<accession>A0A314YIX0</accession>
<sequence length="64" mass="7345">MAGWLSYDPEPMPHNPTLSKMLKKQCLVSALQINKRQRTRRCRSVPVVFAAQSNFLKVLWNSGD</sequence>
<gene>
    <name evidence="1" type="ORF">Pyn_37075</name>
</gene>
<protein>
    <submittedName>
        <fullName evidence="1">Uncharacterized protein</fullName>
    </submittedName>
</protein>
<proteinExistence type="predicted"/>
<dbReference type="OrthoDB" id="534175at2759"/>
<reference evidence="1 2" key="1">
    <citation type="submission" date="2018-02" db="EMBL/GenBank/DDBJ databases">
        <title>Draft genome of wild Prunus yedoensis var. nudiflora.</title>
        <authorList>
            <person name="Baek S."/>
            <person name="Kim J.-H."/>
            <person name="Choi K."/>
            <person name="Kim G.-B."/>
            <person name="Cho A."/>
            <person name="Jang H."/>
            <person name="Shin C.-H."/>
            <person name="Yu H.-J."/>
            <person name="Mun J.-H."/>
        </authorList>
    </citation>
    <scope>NUCLEOTIDE SEQUENCE [LARGE SCALE GENOMIC DNA]</scope>
    <source>
        <strain evidence="2">cv. Jeju island</strain>
        <tissue evidence="1">Leaf</tissue>
    </source>
</reference>
<name>A0A314YIX0_PRUYE</name>
<dbReference type="Proteomes" id="UP000250321">
    <property type="component" value="Unassembled WGS sequence"/>
</dbReference>
<keyword evidence="2" id="KW-1185">Reference proteome</keyword>
<evidence type="ECO:0000313" key="2">
    <source>
        <dbReference type="Proteomes" id="UP000250321"/>
    </source>
</evidence>
<comment type="caution">
    <text evidence="1">The sequence shown here is derived from an EMBL/GenBank/DDBJ whole genome shotgun (WGS) entry which is preliminary data.</text>
</comment>
<dbReference type="AlphaFoldDB" id="A0A314YIX0"/>